<dbReference type="Proteomes" id="UP000217277">
    <property type="component" value="Chromosome I"/>
</dbReference>
<name>A0ACA8DTE9_9GAMM</name>
<evidence type="ECO:0000313" key="1">
    <source>
        <dbReference type="EMBL" id="ATC81320.1"/>
    </source>
</evidence>
<gene>
    <name evidence="1" type="ORF">PAGA_a0814</name>
</gene>
<proteinExistence type="predicted"/>
<sequence>MFETDQWAFSGVDGQISLHKWQKTIDLITGLFSAPSGYIVQATSKGYRVVIRANEGGSHFETNPILPPETPLFCKYVAENNNTLYVSDTRSDTQWNTMPEVIEDGVESYLGLPIHWPEGEVFGTLCLKDSKKTSYTDEYFELIEQLRDLIEDDLALIYSFEQMREIAMLDPLTNIYNRRALSLLAQHKLNLALRLGFDVCCLFIDINDFKKLNDTYGHEIGDQALILLANTLKTHLREADIVGRLGGDEFVAVMQISDRSKLSHIIDKIKIEYKNALLENNVCALTLSIGESFTNKQKQPFDTLLNLADHQMYKNKQAYKLAKKHNNKSNTLKHSNKKASH</sequence>
<evidence type="ECO:0000313" key="2">
    <source>
        <dbReference type="Proteomes" id="UP000217277"/>
    </source>
</evidence>
<reference evidence="1" key="1">
    <citation type="submission" date="2015-03" db="EMBL/GenBank/DDBJ databases">
        <authorList>
            <person name="Xie B.-B."/>
            <person name="Rong J.-C."/>
            <person name="Qin Q.-L."/>
            <person name="Zhang Y.-Z."/>
        </authorList>
    </citation>
    <scope>NUCLEOTIDE SEQUENCE</scope>
    <source>
        <strain evidence="1">DSM 14585</strain>
    </source>
</reference>
<protein>
    <submittedName>
        <fullName evidence="1">Uncharacterized protein</fullName>
    </submittedName>
</protein>
<accession>A0ACA8DTE9</accession>
<organism evidence="1 2">
    <name type="scientific">Pseudoalteromonas agarivorans DSM 14585</name>
    <dbReference type="NCBI Taxonomy" id="1312369"/>
    <lineage>
        <taxon>Bacteria</taxon>
        <taxon>Pseudomonadati</taxon>
        <taxon>Pseudomonadota</taxon>
        <taxon>Gammaproteobacteria</taxon>
        <taxon>Alteromonadales</taxon>
        <taxon>Pseudoalteromonadaceae</taxon>
        <taxon>Pseudoalteromonas</taxon>
    </lineage>
</organism>
<dbReference type="EMBL" id="CP011011">
    <property type="protein sequence ID" value="ATC81320.1"/>
    <property type="molecule type" value="Genomic_DNA"/>
</dbReference>
<keyword evidence="2" id="KW-1185">Reference proteome</keyword>